<evidence type="ECO:0000313" key="2">
    <source>
        <dbReference type="EMBL" id="CAI33412.1"/>
    </source>
</evidence>
<keyword evidence="1" id="KW-0812">Transmembrane</keyword>
<feature type="transmembrane region" description="Helical" evidence="1">
    <location>
        <begin position="353"/>
        <end position="372"/>
    </location>
</feature>
<keyword evidence="1" id="KW-0472">Membrane</keyword>
<feature type="transmembrane region" description="Helical" evidence="1">
    <location>
        <begin position="234"/>
        <end position="252"/>
    </location>
</feature>
<name>Q4K1K2_STREE</name>
<dbReference type="EMBL" id="CR931666">
    <property type="protein sequence ID" value="CAI33412.1"/>
    <property type="molecule type" value="Genomic_DNA"/>
</dbReference>
<feature type="transmembrane region" description="Helical" evidence="1">
    <location>
        <begin position="378"/>
        <end position="394"/>
    </location>
</feature>
<accession>Q4K1K2</accession>
<feature type="transmembrane region" description="Helical" evidence="1">
    <location>
        <begin position="122"/>
        <end position="143"/>
    </location>
</feature>
<feature type="transmembrane region" description="Helical" evidence="1">
    <location>
        <begin position="163"/>
        <end position="182"/>
    </location>
</feature>
<reference evidence="2" key="1">
    <citation type="journal article" date="2006" name="PLoS Genet.">
        <title>Genetic analysis of the capsular biosynthetic locus from all 90 pneumococcal serotypes.</title>
        <authorList>
            <person name="Bentley S.D."/>
            <person name="Aanensen D.M."/>
            <person name="Mavroidi A."/>
            <person name="Saunders D."/>
            <person name="Rabbinowitsch E."/>
            <person name="Collins M."/>
            <person name="Donohoe K."/>
            <person name="Harris D."/>
            <person name="Murphy L."/>
            <person name="Quail M.A."/>
            <person name="Samuel G."/>
            <person name="Skovsted I.C."/>
            <person name="Kaltoft M.S."/>
            <person name="Barrell B."/>
            <person name="Reeves P.R."/>
            <person name="Parkhill J."/>
            <person name="Spratt B.G."/>
        </authorList>
    </citation>
    <scope>NUCLEOTIDE SEQUENCE</scope>
    <source>
        <strain evidence="2">688/6</strain>
    </source>
</reference>
<feature type="transmembrane region" description="Helical" evidence="1">
    <location>
        <begin position="91"/>
        <end position="110"/>
    </location>
</feature>
<protein>
    <submittedName>
        <fullName evidence="2">Oligosaccharide repeat unit polymerase Wzy</fullName>
    </submittedName>
</protein>
<dbReference type="AlphaFoldDB" id="Q4K1K2"/>
<organism evidence="2">
    <name type="scientific">Streptococcus pneumoniae</name>
    <dbReference type="NCBI Taxonomy" id="1313"/>
    <lineage>
        <taxon>Bacteria</taxon>
        <taxon>Bacillati</taxon>
        <taxon>Bacillota</taxon>
        <taxon>Bacilli</taxon>
        <taxon>Lactobacillales</taxon>
        <taxon>Streptococcaceae</taxon>
        <taxon>Streptococcus</taxon>
    </lineage>
</organism>
<feature type="transmembrane region" description="Helical" evidence="1">
    <location>
        <begin position="67"/>
        <end position="85"/>
    </location>
</feature>
<keyword evidence="1" id="KW-1133">Transmembrane helix</keyword>
<feature type="transmembrane region" description="Helical" evidence="1">
    <location>
        <begin position="191"/>
        <end position="222"/>
    </location>
</feature>
<feature type="transmembrane region" description="Helical" evidence="1">
    <location>
        <begin position="321"/>
        <end position="341"/>
    </location>
</feature>
<feature type="transmembrane region" description="Helical" evidence="1">
    <location>
        <begin position="36"/>
        <end position="55"/>
    </location>
</feature>
<sequence>MTSSMTKYINSCIKLLFIYSLFSELLYSYYSVSLLFTIPDLLLLAAAVIAFVDSYSAGKIRVKNPHISLMLFFILLIFLLISFTWGTLNIYGFVMRGRYILGAFLVYFMTNSYLDDRTFSSLINIAYFMQILNLLLVLHQNIVLHLHPDFTNGIFGFTDYANGIQGFYCLALSVLSTVYYLYGKWGTMKSLILIAISCIICALAEIKIFFVIFIFSIILIFIFQKSETVKKIRIISTAAGISLIFLIAYKLIEIVLPDNLYTFFNVTKALSYENRTEFAGRTNTISFLWDNLFYYDYISAIFGKGLGSYSVNYIYELGKMLADGGFISVILLYSFLLSLFIRGTITRGKNKQSERLIVSIIAFVVMISIIVWNSTFSRPTYLVFFFLAIGNAAYKSTKLIRRD</sequence>
<proteinExistence type="predicted"/>
<gene>
    <name evidence="2" type="primary">wzy</name>
    <name evidence="2" type="ORF">SPC15F_0011</name>
</gene>
<feature type="transmembrane region" description="Helical" evidence="1">
    <location>
        <begin position="294"/>
        <end position="315"/>
    </location>
</feature>
<evidence type="ECO:0000256" key="1">
    <source>
        <dbReference type="SAM" id="Phobius"/>
    </source>
</evidence>